<proteinExistence type="predicted"/>
<dbReference type="RefSeq" id="WP_179500465.1">
    <property type="nucleotide sequence ID" value="NZ_JACCAA010000001.1"/>
</dbReference>
<protein>
    <recommendedName>
        <fullName evidence="5">DUF732 domain-containing protein</fullName>
    </recommendedName>
</protein>
<name>A0A7Y9UVH0_9ACTN</name>
<feature type="region of interest" description="Disordered" evidence="1">
    <location>
        <begin position="21"/>
        <end position="76"/>
    </location>
</feature>
<evidence type="ECO:0000256" key="1">
    <source>
        <dbReference type="SAM" id="MobiDB-lite"/>
    </source>
</evidence>
<dbReference type="EMBL" id="JACCAA010000001">
    <property type="protein sequence ID" value="NYG57150.1"/>
    <property type="molecule type" value="Genomic_DNA"/>
</dbReference>
<comment type="caution">
    <text evidence="3">The sequence shown here is derived from an EMBL/GenBank/DDBJ whole genome shotgun (WGS) entry which is preliminary data.</text>
</comment>
<feature type="compositionally biased region" description="Basic and acidic residues" evidence="1">
    <location>
        <begin position="63"/>
        <end position="72"/>
    </location>
</feature>
<feature type="compositionally biased region" description="Acidic residues" evidence="1">
    <location>
        <begin position="43"/>
        <end position="62"/>
    </location>
</feature>
<evidence type="ECO:0000313" key="4">
    <source>
        <dbReference type="Proteomes" id="UP000540656"/>
    </source>
</evidence>
<reference evidence="3 4" key="1">
    <citation type="submission" date="2020-07" db="EMBL/GenBank/DDBJ databases">
        <title>Sequencing the genomes of 1000 actinobacteria strains.</title>
        <authorList>
            <person name="Klenk H.-P."/>
        </authorList>
    </citation>
    <scope>NUCLEOTIDE SEQUENCE [LARGE SCALE GENOMIC DNA]</scope>
    <source>
        <strain evidence="3 4">DSM 23819</strain>
    </source>
</reference>
<evidence type="ECO:0000313" key="3">
    <source>
        <dbReference type="EMBL" id="NYG57150.1"/>
    </source>
</evidence>
<dbReference type="PROSITE" id="PS51257">
    <property type="entry name" value="PROKAR_LIPOPROTEIN"/>
    <property type="match status" value="1"/>
</dbReference>
<dbReference type="Proteomes" id="UP000540656">
    <property type="component" value="Unassembled WGS sequence"/>
</dbReference>
<gene>
    <name evidence="3" type="ORF">BJ980_000073</name>
</gene>
<sequence length="148" mass="15239">MNARIPALLLAVTIGFAGLTACGSDDGDKSDEGTKTSQAPETTETETEPAETEAAEPEEADDAAGKPSREDVVAGYSKIVTEGSEQSGVDMPDDIVNKVVTCFIDEVYDDASAQTLQALADSNAAGIDPNDASLFTEAQTTCTKAAMG</sequence>
<feature type="signal peptide" evidence="2">
    <location>
        <begin position="1"/>
        <end position="17"/>
    </location>
</feature>
<feature type="chain" id="PRO_5039172254" description="DUF732 domain-containing protein" evidence="2">
    <location>
        <begin position="18"/>
        <end position="148"/>
    </location>
</feature>
<keyword evidence="4" id="KW-1185">Reference proteome</keyword>
<organism evidence="3 4">
    <name type="scientific">Nocardioides daedukensis</name>
    <dbReference type="NCBI Taxonomy" id="634462"/>
    <lineage>
        <taxon>Bacteria</taxon>
        <taxon>Bacillati</taxon>
        <taxon>Actinomycetota</taxon>
        <taxon>Actinomycetes</taxon>
        <taxon>Propionibacteriales</taxon>
        <taxon>Nocardioidaceae</taxon>
        <taxon>Nocardioides</taxon>
    </lineage>
</organism>
<evidence type="ECO:0000256" key="2">
    <source>
        <dbReference type="SAM" id="SignalP"/>
    </source>
</evidence>
<evidence type="ECO:0008006" key="5">
    <source>
        <dbReference type="Google" id="ProtNLM"/>
    </source>
</evidence>
<dbReference type="AlphaFoldDB" id="A0A7Y9UVH0"/>
<keyword evidence="2" id="KW-0732">Signal</keyword>
<accession>A0A7Y9UVH0</accession>